<dbReference type="InterPro" id="IPR001577">
    <property type="entry name" value="Peptidase_M8"/>
</dbReference>
<evidence type="ECO:0000256" key="6">
    <source>
        <dbReference type="ARBA" id="ARBA00022833"/>
    </source>
</evidence>
<accession>A0A9W7EJD5</accession>
<keyword evidence="12" id="KW-1185">Reference proteome</keyword>
<feature type="transmembrane region" description="Helical" evidence="9">
    <location>
        <begin position="709"/>
        <end position="733"/>
    </location>
</feature>
<feature type="transmembrane region" description="Helical" evidence="9">
    <location>
        <begin position="869"/>
        <end position="887"/>
    </location>
</feature>
<comment type="caution">
    <text evidence="11">The sequence shown here is derived from an EMBL/GenBank/DDBJ whole genome shotgun (WGS) entry which is preliminary data.</text>
</comment>
<keyword evidence="3" id="KW-0645">Protease</keyword>
<feature type="chain" id="PRO_5040797396" evidence="10">
    <location>
        <begin position="22"/>
        <end position="959"/>
    </location>
</feature>
<comment type="similarity">
    <text evidence="2">Belongs to the peptidase M8 family.</text>
</comment>
<feature type="transmembrane region" description="Helical" evidence="9">
    <location>
        <begin position="609"/>
        <end position="629"/>
    </location>
</feature>
<name>A0A9W7EJD5_9STRA</name>
<feature type="transmembrane region" description="Helical" evidence="9">
    <location>
        <begin position="641"/>
        <end position="666"/>
    </location>
</feature>
<reference evidence="12" key="1">
    <citation type="journal article" date="2023" name="Commun. Biol.">
        <title>Genome analysis of Parmales, the sister group of diatoms, reveals the evolutionary specialization of diatoms from phago-mixotrophs to photoautotrophs.</title>
        <authorList>
            <person name="Ban H."/>
            <person name="Sato S."/>
            <person name="Yoshikawa S."/>
            <person name="Yamada K."/>
            <person name="Nakamura Y."/>
            <person name="Ichinomiya M."/>
            <person name="Sato N."/>
            <person name="Blanc-Mathieu R."/>
            <person name="Endo H."/>
            <person name="Kuwata A."/>
            <person name="Ogata H."/>
        </authorList>
    </citation>
    <scope>NUCLEOTIDE SEQUENCE [LARGE SCALE GENOMIC DNA]</scope>
    <source>
        <strain evidence="12">NIES 3701</strain>
    </source>
</reference>
<dbReference type="OrthoDB" id="527990at2759"/>
<dbReference type="Pfam" id="PF01457">
    <property type="entry name" value="Peptidase_M8"/>
    <property type="match status" value="1"/>
</dbReference>
<feature type="transmembrane region" description="Helical" evidence="9">
    <location>
        <begin position="678"/>
        <end position="697"/>
    </location>
</feature>
<keyword evidence="10" id="KW-0732">Signal</keyword>
<evidence type="ECO:0000256" key="4">
    <source>
        <dbReference type="ARBA" id="ARBA00022723"/>
    </source>
</evidence>
<gene>
    <name evidence="11" type="ORF">TrST_g2849</name>
</gene>
<dbReference type="GO" id="GO:0004222">
    <property type="term" value="F:metalloendopeptidase activity"/>
    <property type="evidence" value="ECO:0007669"/>
    <property type="project" value="InterPro"/>
</dbReference>
<feature type="signal peptide" evidence="10">
    <location>
        <begin position="1"/>
        <end position="21"/>
    </location>
</feature>
<keyword evidence="4" id="KW-0479">Metal-binding</keyword>
<dbReference type="Gene3D" id="3.10.170.20">
    <property type="match status" value="1"/>
</dbReference>
<proteinExistence type="inferred from homology"/>
<evidence type="ECO:0000256" key="5">
    <source>
        <dbReference type="ARBA" id="ARBA00022801"/>
    </source>
</evidence>
<organism evidence="11 12">
    <name type="scientific">Triparma strigata</name>
    <dbReference type="NCBI Taxonomy" id="1606541"/>
    <lineage>
        <taxon>Eukaryota</taxon>
        <taxon>Sar</taxon>
        <taxon>Stramenopiles</taxon>
        <taxon>Ochrophyta</taxon>
        <taxon>Bolidophyceae</taxon>
        <taxon>Parmales</taxon>
        <taxon>Triparmaceae</taxon>
        <taxon>Triparma</taxon>
    </lineage>
</organism>
<keyword evidence="9" id="KW-1133">Transmembrane helix</keyword>
<feature type="region of interest" description="Disordered" evidence="8">
    <location>
        <begin position="910"/>
        <end position="933"/>
    </location>
</feature>
<evidence type="ECO:0000256" key="10">
    <source>
        <dbReference type="SAM" id="SignalP"/>
    </source>
</evidence>
<dbReference type="Gene3D" id="3.90.132.10">
    <property type="entry name" value="Leishmanolysin , domain 2"/>
    <property type="match status" value="1"/>
</dbReference>
<dbReference type="GO" id="GO:0007155">
    <property type="term" value="P:cell adhesion"/>
    <property type="evidence" value="ECO:0007669"/>
    <property type="project" value="InterPro"/>
</dbReference>
<evidence type="ECO:0000256" key="8">
    <source>
        <dbReference type="SAM" id="MobiDB-lite"/>
    </source>
</evidence>
<keyword evidence="6" id="KW-0862">Zinc</keyword>
<dbReference type="Proteomes" id="UP001165085">
    <property type="component" value="Unassembled WGS sequence"/>
</dbReference>
<protein>
    <submittedName>
        <fullName evidence="11">Uncharacterized protein</fullName>
    </submittedName>
</protein>
<dbReference type="SUPFAM" id="SSF55486">
    <property type="entry name" value="Metalloproteases ('zincins'), catalytic domain"/>
    <property type="match status" value="1"/>
</dbReference>
<dbReference type="GO" id="GO:0046872">
    <property type="term" value="F:metal ion binding"/>
    <property type="evidence" value="ECO:0007669"/>
    <property type="project" value="UniProtKB-KW"/>
</dbReference>
<comment type="cofactor">
    <cofactor evidence="1">
        <name>Zn(2+)</name>
        <dbReference type="ChEBI" id="CHEBI:29105"/>
    </cofactor>
</comment>
<keyword evidence="9" id="KW-0812">Transmembrane</keyword>
<keyword evidence="9" id="KW-0472">Membrane</keyword>
<keyword evidence="5" id="KW-0378">Hydrolase</keyword>
<evidence type="ECO:0000313" key="12">
    <source>
        <dbReference type="Proteomes" id="UP001165085"/>
    </source>
</evidence>
<evidence type="ECO:0000256" key="3">
    <source>
        <dbReference type="ARBA" id="ARBA00022670"/>
    </source>
</evidence>
<dbReference type="GO" id="GO:0006508">
    <property type="term" value="P:proteolysis"/>
    <property type="evidence" value="ECO:0007669"/>
    <property type="project" value="UniProtKB-KW"/>
</dbReference>
<evidence type="ECO:0000313" key="11">
    <source>
        <dbReference type="EMBL" id="GMH80075.1"/>
    </source>
</evidence>
<keyword evidence="7" id="KW-0482">Metalloprotease</keyword>
<dbReference type="EMBL" id="BRXY01000240">
    <property type="protein sequence ID" value="GMH80075.1"/>
    <property type="molecule type" value="Genomic_DNA"/>
</dbReference>
<evidence type="ECO:0000256" key="2">
    <source>
        <dbReference type="ARBA" id="ARBA00005860"/>
    </source>
</evidence>
<dbReference type="AlphaFoldDB" id="A0A9W7EJD5"/>
<evidence type="ECO:0000256" key="1">
    <source>
        <dbReference type="ARBA" id="ARBA00001947"/>
    </source>
</evidence>
<sequence length="959" mass="107381">MGRLQLPYVALTISLLLVAYLNHHSPSNRLHRAINTVKKSRIHVEPEELEALHVPQHERARFENPVPSIVPGPHRLLSALGEKPSFSPQGYEYLPDLTYESVSATILSSVSSAFSSNLVKNNFDDARRLDSDGEEDEDDGTLNWGNTEQLKIHVNWGNFDSSTAKPHSTCFAVGDWSFTGANNPGTVPVSASDTGANYPMCNFDNYDVFTSENTACWYQCQARDVINTERLDFLIANVNTAVANLEKIYRIPKMSEPLKFEWGSMADFANDVLGWSQLTNVCSTSTFAYCDTLLPASFCDTGVPNGGNVVLNMMYKPYMWGGGFGGPCETDQHGRPISIGFWNHLSLKETLTSLAASGISNSQKNKWLVGFSTHEINHGLGFNIGAFQEAGVVEMKDVYSGVGKTGTKEDSLWHFKKNTRLSMLAQVHFDCWNDAAWDGVPLMGKVEGGRDSHQNSFLFPEDTESYGPQSLEKNTPFTLAALEDIGHYLANYTYSEYPNWGAYQGCDFIMTRCRTRSSTAEYDVVSDNSECDRDFDLSNVAQANKFDKCAAVNCGNKNKCHPECVVLTSDNGDEYKDLRPVMNGTNALLGSPKASGLLDQFNDFLNSELFQLILPVVAWVITWIFLFICRKMCCSTEKGMISFSHIVSGIFLLCGLCLIGVSGYMIYFRSLFEDVFNMAGIICVGILGFLIACQAWMQWLAATKTNKLIYKLTSFISCFMIIIQFVILMWIVMYNYALDEVQNEASGGGKWDSHFFGDFMKPVESYLCESYRNCCRDPMLGEDDVCTTSHEGAVSTLIDDTTDPSREAFCEYVSGMRSVQYGAVRGISQAGCDVLSDAVMGFDRDGCQAEFCVSGISGYEDFITLMVGAFRRNFNVIAGIFFVLLIIQLEQMRILKDLYFGHKFEEEQEERRVEKGRRESAMQARREQEWEEKQIREAKRQSLAMQQLERGGGRNDNML</sequence>
<evidence type="ECO:0000256" key="9">
    <source>
        <dbReference type="SAM" id="Phobius"/>
    </source>
</evidence>
<dbReference type="GO" id="GO:0016020">
    <property type="term" value="C:membrane"/>
    <property type="evidence" value="ECO:0007669"/>
    <property type="project" value="InterPro"/>
</dbReference>
<evidence type="ECO:0000256" key="7">
    <source>
        <dbReference type="ARBA" id="ARBA00023049"/>
    </source>
</evidence>